<feature type="transmembrane region" description="Helical" evidence="1">
    <location>
        <begin position="110"/>
        <end position="127"/>
    </location>
</feature>
<dbReference type="GO" id="GO:0008333">
    <property type="term" value="P:endosome to lysosome transport"/>
    <property type="evidence" value="ECO:0007669"/>
    <property type="project" value="TreeGrafter"/>
</dbReference>
<evidence type="ECO:0000313" key="3">
    <source>
        <dbReference type="EMBL" id="VDP04188.1"/>
    </source>
</evidence>
<dbReference type="GO" id="GO:0000813">
    <property type="term" value="C:ESCRT I complex"/>
    <property type="evidence" value="ECO:0007669"/>
    <property type="project" value="TreeGrafter"/>
</dbReference>
<keyword evidence="1" id="KW-0812">Transmembrane</keyword>
<protein>
    <recommendedName>
        <fullName evidence="2">UEV domain-containing protein</fullName>
    </recommendedName>
</protein>
<dbReference type="CDD" id="cd11685">
    <property type="entry name" value="UEV_TSG101-like"/>
    <property type="match status" value="1"/>
</dbReference>
<keyword evidence="4" id="KW-1185">Reference proteome</keyword>
<keyword evidence="1" id="KW-1133">Transmembrane helix</keyword>
<name>A0A3P8B3J0_9TREM</name>
<accession>A0A3P8B3J0</accession>
<dbReference type="Gene3D" id="3.10.110.10">
    <property type="entry name" value="Ubiquitin Conjugating Enzyme"/>
    <property type="match status" value="1"/>
</dbReference>
<evidence type="ECO:0000256" key="1">
    <source>
        <dbReference type="SAM" id="Phobius"/>
    </source>
</evidence>
<organism evidence="3 4">
    <name type="scientific">Schistosoma margrebowiei</name>
    <dbReference type="NCBI Taxonomy" id="48269"/>
    <lineage>
        <taxon>Eukaryota</taxon>
        <taxon>Metazoa</taxon>
        <taxon>Spiralia</taxon>
        <taxon>Lophotrochozoa</taxon>
        <taxon>Platyhelminthes</taxon>
        <taxon>Trematoda</taxon>
        <taxon>Digenea</taxon>
        <taxon>Strigeidida</taxon>
        <taxon>Schistosomatoidea</taxon>
        <taxon>Schistosomatidae</taxon>
        <taxon>Schistosoma</taxon>
    </lineage>
</organism>
<feature type="domain" description="UEV" evidence="2">
    <location>
        <begin position="1"/>
        <end position="138"/>
    </location>
</feature>
<sequence>MDVTCALKAFKELRPKFEDFIQNDGTSRRLVSLDGTIPVRYMGSTYNIPIAIFLFEAYPHKSPMVYVRPTNTMQIKPSDFVDSAGLVQLPYMTDWKHVSLYKQFQLTSNLFLACELFWSVLVNSLFWKTRKMRVYQVQIWH</sequence>
<dbReference type="PROSITE" id="PS51322">
    <property type="entry name" value="UEV"/>
    <property type="match status" value="1"/>
</dbReference>
<dbReference type="PANTHER" id="PTHR23306:SF3">
    <property type="entry name" value="TUMOR SUPPRESSOR PROTEIN 101"/>
    <property type="match status" value="1"/>
</dbReference>
<gene>
    <name evidence="3" type="ORF">SMRZ_LOCUS13154</name>
</gene>
<dbReference type="GO" id="GO:0015031">
    <property type="term" value="P:protein transport"/>
    <property type="evidence" value="ECO:0007669"/>
    <property type="project" value="InterPro"/>
</dbReference>
<reference evidence="3 4" key="1">
    <citation type="submission" date="2018-11" db="EMBL/GenBank/DDBJ databases">
        <authorList>
            <consortium name="Pathogen Informatics"/>
        </authorList>
    </citation>
    <scope>NUCLEOTIDE SEQUENCE [LARGE SCALE GENOMIC DNA]</scope>
    <source>
        <strain evidence="3 4">Zambia</strain>
    </source>
</reference>
<dbReference type="InterPro" id="IPR052070">
    <property type="entry name" value="ESCRT-I_UEV_domain"/>
</dbReference>
<dbReference type="PANTHER" id="PTHR23306">
    <property type="entry name" value="TUMOR SUSCEPTIBILITY GENE 101 PROTEIN-RELATED"/>
    <property type="match status" value="1"/>
</dbReference>
<dbReference type="GO" id="GO:0043130">
    <property type="term" value="F:ubiquitin binding"/>
    <property type="evidence" value="ECO:0007669"/>
    <property type="project" value="TreeGrafter"/>
</dbReference>
<dbReference type="Pfam" id="PF05743">
    <property type="entry name" value="UEV"/>
    <property type="match status" value="1"/>
</dbReference>
<evidence type="ECO:0000259" key="2">
    <source>
        <dbReference type="PROSITE" id="PS51322"/>
    </source>
</evidence>
<dbReference type="InterPro" id="IPR008883">
    <property type="entry name" value="UEV_N"/>
</dbReference>
<evidence type="ECO:0000313" key="4">
    <source>
        <dbReference type="Proteomes" id="UP000277204"/>
    </source>
</evidence>
<dbReference type="InterPro" id="IPR016135">
    <property type="entry name" value="UBQ-conjugating_enzyme/RWD"/>
</dbReference>
<dbReference type="EMBL" id="UZAI01009221">
    <property type="protein sequence ID" value="VDP04188.1"/>
    <property type="molecule type" value="Genomic_DNA"/>
</dbReference>
<dbReference type="Proteomes" id="UP000277204">
    <property type="component" value="Unassembled WGS sequence"/>
</dbReference>
<dbReference type="SUPFAM" id="SSF54495">
    <property type="entry name" value="UBC-like"/>
    <property type="match status" value="1"/>
</dbReference>
<proteinExistence type="predicted"/>
<dbReference type="AlphaFoldDB" id="A0A3P8B3J0"/>
<keyword evidence="1" id="KW-0472">Membrane</keyword>